<dbReference type="SUPFAM" id="SSF48452">
    <property type="entry name" value="TPR-like"/>
    <property type="match status" value="1"/>
</dbReference>
<keyword evidence="6" id="KW-1185">Reference proteome</keyword>
<evidence type="ECO:0000256" key="3">
    <source>
        <dbReference type="ARBA" id="ARBA00023163"/>
    </source>
</evidence>
<evidence type="ECO:0000259" key="4">
    <source>
        <dbReference type="PROSITE" id="PS50043"/>
    </source>
</evidence>
<sequence length="568" mass="60603">MASTGRNLLPADLVATGWTALERGDWAAARPLFATALEGTDVPEAWYGLARAAEWAGDFGAAVTAYERAYSGYRARGETALPALIAGRELAFLHAAVYGNGAAAGGWLARARGLADEAGDCSETGWVELAEAMVTDDPDAIDAHVDVATGIARRAGDQDLHFCALGYAGASLVLRGRVAEGMRRVDEAALAATTGEVRDHLVVGEIYCKMLLCCELALDVRRAQEWIAVADACGRASHDLWVSAICRMHYGGILVAAGRWTEAEEQLASSLRLHDAGMRALRAGAAVRLAGLRVRQGRFAEAARLLEGHEADQQAIVPTALLHLARGELDVADAVLRRSLDAARTGLQDAPVLALLAEVRAVRCHRSEAEEVLARLRALASRTGLPHVRGLAERVAGLLAGRSALLHLEAALVAFTQAELPYEAARCRLAIVRAHRTDLPELAAAEARAALEVFRTLGARRDADEAAQLLRELGVRIPAPRSPRTPAGLTPRECEVLRLVVDGLSNQQIADRLFLSKRTVEHHVGHVMAKIGVDTRSELIAVGLARAELTWLSTRGPGSPSIVSQDPV</sequence>
<accession>A0ABP6NXH7</accession>
<dbReference type="Gene3D" id="1.10.10.10">
    <property type="entry name" value="Winged helix-like DNA-binding domain superfamily/Winged helix DNA-binding domain"/>
    <property type="match status" value="1"/>
</dbReference>
<dbReference type="InterPro" id="IPR011990">
    <property type="entry name" value="TPR-like_helical_dom_sf"/>
</dbReference>
<keyword evidence="3" id="KW-0804">Transcription</keyword>
<evidence type="ECO:0000256" key="1">
    <source>
        <dbReference type="ARBA" id="ARBA00023015"/>
    </source>
</evidence>
<dbReference type="PROSITE" id="PS00622">
    <property type="entry name" value="HTH_LUXR_1"/>
    <property type="match status" value="1"/>
</dbReference>
<dbReference type="InterPro" id="IPR016032">
    <property type="entry name" value="Sig_transdc_resp-reg_C-effctor"/>
</dbReference>
<keyword evidence="1" id="KW-0805">Transcription regulation</keyword>
<dbReference type="InterPro" id="IPR036388">
    <property type="entry name" value="WH-like_DNA-bd_sf"/>
</dbReference>
<evidence type="ECO:0000313" key="6">
    <source>
        <dbReference type="Proteomes" id="UP001499924"/>
    </source>
</evidence>
<dbReference type="SMART" id="SM00421">
    <property type="entry name" value="HTH_LUXR"/>
    <property type="match status" value="1"/>
</dbReference>
<reference evidence="6" key="1">
    <citation type="journal article" date="2019" name="Int. J. Syst. Evol. Microbiol.">
        <title>The Global Catalogue of Microorganisms (GCM) 10K type strain sequencing project: providing services to taxonomists for standard genome sequencing and annotation.</title>
        <authorList>
            <consortium name="The Broad Institute Genomics Platform"/>
            <consortium name="The Broad Institute Genome Sequencing Center for Infectious Disease"/>
            <person name="Wu L."/>
            <person name="Ma J."/>
        </authorList>
    </citation>
    <scope>NUCLEOTIDE SEQUENCE [LARGE SCALE GENOMIC DNA]</scope>
    <source>
        <strain evidence="6">JCM 15614</strain>
    </source>
</reference>
<proteinExistence type="predicted"/>
<dbReference type="PANTHER" id="PTHR43214:SF41">
    <property type="entry name" value="NITRATE_NITRITE RESPONSE REGULATOR PROTEIN NARP"/>
    <property type="match status" value="1"/>
</dbReference>
<dbReference type="Gene3D" id="1.25.40.10">
    <property type="entry name" value="Tetratricopeptide repeat domain"/>
    <property type="match status" value="1"/>
</dbReference>
<dbReference type="PROSITE" id="PS50043">
    <property type="entry name" value="HTH_LUXR_2"/>
    <property type="match status" value="1"/>
</dbReference>
<protein>
    <recommendedName>
        <fullName evidence="4">HTH luxR-type domain-containing protein</fullName>
    </recommendedName>
</protein>
<feature type="domain" description="HTH luxR-type" evidence="4">
    <location>
        <begin position="482"/>
        <end position="547"/>
    </location>
</feature>
<dbReference type="InterPro" id="IPR039420">
    <property type="entry name" value="WalR-like"/>
</dbReference>
<comment type="caution">
    <text evidence="5">The sequence shown here is derived from an EMBL/GenBank/DDBJ whole genome shotgun (WGS) entry which is preliminary data.</text>
</comment>
<dbReference type="EMBL" id="BAAAVV010000002">
    <property type="protein sequence ID" value="GAA3160753.1"/>
    <property type="molecule type" value="Genomic_DNA"/>
</dbReference>
<organism evidence="5 6">
    <name type="scientific">Blastococcus jejuensis</name>
    <dbReference type="NCBI Taxonomy" id="351224"/>
    <lineage>
        <taxon>Bacteria</taxon>
        <taxon>Bacillati</taxon>
        <taxon>Actinomycetota</taxon>
        <taxon>Actinomycetes</taxon>
        <taxon>Geodermatophilales</taxon>
        <taxon>Geodermatophilaceae</taxon>
        <taxon>Blastococcus</taxon>
    </lineage>
</organism>
<dbReference type="CDD" id="cd06170">
    <property type="entry name" value="LuxR_C_like"/>
    <property type="match status" value="1"/>
</dbReference>
<name>A0ABP6NXH7_9ACTN</name>
<dbReference type="SUPFAM" id="SSF46894">
    <property type="entry name" value="C-terminal effector domain of the bipartite response regulators"/>
    <property type="match status" value="1"/>
</dbReference>
<dbReference type="PRINTS" id="PR00038">
    <property type="entry name" value="HTHLUXR"/>
</dbReference>
<dbReference type="PANTHER" id="PTHR43214">
    <property type="entry name" value="TWO-COMPONENT RESPONSE REGULATOR"/>
    <property type="match status" value="1"/>
</dbReference>
<keyword evidence="2" id="KW-0238">DNA-binding</keyword>
<dbReference type="Pfam" id="PF00196">
    <property type="entry name" value="GerE"/>
    <property type="match status" value="1"/>
</dbReference>
<dbReference type="Proteomes" id="UP001499924">
    <property type="component" value="Unassembled WGS sequence"/>
</dbReference>
<evidence type="ECO:0000313" key="5">
    <source>
        <dbReference type="EMBL" id="GAA3160753.1"/>
    </source>
</evidence>
<evidence type="ECO:0000256" key="2">
    <source>
        <dbReference type="ARBA" id="ARBA00023125"/>
    </source>
</evidence>
<gene>
    <name evidence="5" type="ORF">GCM10010531_10410</name>
</gene>
<dbReference type="RefSeq" id="WP_344687563.1">
    <property type="nucleotide sequence ID" value="NZ_BAAAVV010000002.1"/>
</dbReference>
<dbReference type="InterPro" id="IPR000792">
    <property type="entry name" value="Tscrpt_reg_LuxR_C"/>
</dbReference>